<dbReference type="Gene3D" id="3.20.20.10">
    <property type="entry name" value="Alanine racemase"/>
    <property type="match status" value="1"/>
</dbReference>
<dbReference type="Pfam" id="PF14031">
    <property type="entry name" value="D-ser_dehydrat"/>
    <property type="match status" value="1"/>
</dbReference>
<comment type="similarity">
    <text evidence="1">Belongs to the DSD1 family.</text>
</comment>
<reference evidence="4 5" key="1">
    <citation type="submission" date="2020-10" db="EMBL/GenBank/DDBJ databases">
        <title>Connecting structure to function with the recovery of over 1000 high-quality activated sludge metagenome-assembled genomes encoding full-length rRNA genes using long-read sequencing.</title>
        <authorList>
            <person name="Singleton C.M."/>
            <person name="Petriglieri F."/>
            <person name="Kristensen J.M."/>
            <person name="Kirkegaard R.H."/>
            <person name="Michaelsen T.Y."/>
            <person name="Andersen M.H."/>
            <person name="Karst S.M."/>
            <person name="Dueholm M.S."/>
            <person name="Nielsen P.H."/>
            <person name="Albertsen M."/>
        </authorList>
    </citation>
    <scope>NUCLEOTIDE SEQUENCE [LARGE SCALE GENOMIC DNA]</scope>
    <source>
        <strain evidence="4">Lyne_18-Q3-R50-59_MAXAC.006</strain>
    </source>
</reference>
<organism evidence="4 5">
    <name type="scientific">Candidatus Neomicrothrix subdominans</name>
    <dbReference type="NCBI Taxonomy" id="2954438"/>
    <lineage>
        <taxon>Bacteria</taxon>
        <taxon>Bacillati</taxon>
        <taxon>Actinomycetota</taxon>
        <taxon>Acidimicrobiia</taxon>
        <taxon>Acidimicrobiales</taxon>
        <taxon>Microthrixaceae</taxon>
        <taxon>Candidatus Neomicrothrix</taxon>
    </lineage>
</organism>
<dbReference type="Pfam" id="PF01168">
    <property type="entry name" value="Ala_racemase_N"/>
    <property type="match status" value="1"/>
</dbReference>
<comment type="caution">
    <text evidence="4">The sequence shown here is derived from an EMBL/GenBank/DDBJ whole genome shotgun (WGS) entry which is preliminary data.</text>
</comment>
<dbReference type="AlphaFoldDB" id="A0A936TDP3"/>
<dbReference type="GO" id="GO:0036088">
    <property type="term" value="P:D-serine catabolic process"/>
    <property type="evidence" value="ECO:0007669"/>
    <property type="project" value="TreeGrafter"/>
</dbReference>
<accession>A0A936TDP3</accession>
<dbReference type="InterPro" id="IPR026956">
    <property type="entry name" value="D-ser_dehydrat-like_dom"/>
</dbReference>
<dbReference type="InterPro" id="IPR001608">
    <property type="entry name" value="Ala_racemase_N"/>
</dbReference>
<dbReference type="SUPFAM" id="SSF51419">
    <property type="entry name" value="PLP-binding barrel"/>
    <property type="match status" value="1"/>
</dbReference>
<dbReference type="Proteomes" id="UP000727993">
    <property type="component" value="Unassembled WGS sequence"/>
</dbReference>
<dbReference type="InterPro" id="IPR042208">
    <property type="entry name" value="D-ser_dehydrat-like_sf"/>
</dbReference>
<dbReference type="InterPro" id="IPR029066">
    <property type="entry name" value="PLP-binding_barrel"/>
</dbReference>
<dbReference type="PANTHER" id="PTHR28004:SF2">
    <property type="entry name" value="D-SERINE DEHYDRATASE"/>
    <property type="match status" value="1"/>
</dbReference>
<evidence type="ECO:0000259" key="3">
    <source>
        <dbReference type="SMART" id="SM01119"/>
    </source>
</evidence>
<protein>
    <submittedName>
        <fullName evidence="4">Alanine racemase</fullName>
    </submittedName>
</protein>
<evidence type="ECO:0000313" key="4">
    <source>
        <dbReference type="EMBL" id="MBK9297806.1"/>
    </source>
</evidence>
<dbReference type="PANTHER" id="PTHR28004">
    <property type="entry name" value="ZGC:162816-RELATED"/>
    <property type="match status" value="1"/>
</dbReference>
<dbReference type="Gene3D" id="2.40.37.20">
    <property type="entry name" value="D-serine dehydratase-like domain"/>
    <property type="match status" value="1"/>
</dbReference>
<dbReference type="InterPro" id="IPR051466">
    <property type="entry name" value="D-amino_acid_metab_enzyme"/>
</dbReference>
<dbReference type="EMBL" id="JADJZA010000007">
    <property type="protein sequence ID" value="MBK9297806.1"/>
    <property type="molecule type" value="Genomic_DNA"/>
</dbReference>
<keyword evidence="2" id="KW-0456">Lyase</keyword>
<dbReference type="SMART" id="SM01119">
    <property type="entry name" value="D-ser_dehydrat"/>
    <property type="match status" value="1"/>
</dbReference>
<name>A0A936TDP3_9ACTN</name>
<sequence>MVRTVAQLRTPALLIDTPTFEANLAAMDAVLPGPRLRPHVKATKSTTLARHLAEGGHRSFCAATPREIEGLVAAGLVDDLLLANETLDTARLGALSERANITVAVDSRATIEAAASGGVRSVLIDVNVGLPRCGCEPAEAPALAELARSSGLEVRGVMGYEGHLMMVTDRAERAQRTAEAMALLTHAADEVGGDVVSGGGTGTFDVNTSCTEIQAGSYALLDTDYDTLDLPFAKALSVLATVISVSAKGWIIADAGLKAFGMDHGNPSWDDGEVFFCSDEHITLLPTDALSSNAPAWKVGDRVRLWPAHVDPTVARHERYHLVDGDDVVDEWEIDLRHW</sequence>
<gene>
    <name evidence="4" type="ORF">IPN02_13435</name>
</gene>
<feature type="domain" description="D-serine dehydratase-like" evidence="3">
    <location>
        <begin position="235"/>
        <end position="324"/>
    </location>
</feature>
<evidence type="ECO:0000256" key="2">
    <source>
        <dbReference type="ARBA" id="ARBA00023239"/>
    </source>
</evidence>
<dbReference type="GO" id="GO:0008721">
    <property type="term" value="F:D-serine ammonia-lyase activity"/>
    <property type="evidence" value="ECO:0007669"/>
    <property type="project" value="TreeGrafter"/>
</dbReference>
<proteinExistence type="inferred from homology"/>
<evidence type="ECO:0000256" key="1">
    <source>
        <dbReference type="ARBA" id="ARBA00005323"/>
    </source>
</evidence>
<evidence type="ECO:0000313" key="5">
    <source>
        <dbReference type="Proteomes" id="UP000727993"/>
    </source>
</evidence>